<feature type="domain" description="Glutamate-ammonia ligase adenylyltransferase repeated" evidence="7">
    <location>
        <begin position="52"/>
        <end position="292"/>
    </location>
</feature>
<gene>
    <name evidence="9" type="ordered locus">Thal_0125</name>
</gene>
<dbReference type="GO" id="GO:0008882">
    <property type="term" value="F:[glutamate-ammonia-ligase] adenylyltransferase activity"/>
    <property type="evidence" value="ECO:0007669"/>
    <property type="project" value="UniProtKB-EC"/>
</dbReference>
<evidence type="ECO:0000256" key="2">
    <source>
        <dbReference type="ARBA" id="ARBA00022695"/>
    </source>
</evidence>
<evidence type="ECO:0000256" key="6">
    <source>
        <dbReference type="ARBA" id="ARBA00023268"/>
    </source>
</evidence>
<keyword evidence="9" id="KW-0436">Ligase</keyword>
<feature type="domain" description="PII-uridylyltransferase/Glutamine-synthetase adenylyltransferase" evidence="8">
    <location>
        <begin position="329"/>
        <end position="447"/>
    </location>
</feature>
<dbReference type="OrthoDB" id="9759366at2"/>
<keyword evidence="2 9" id="KW-0548">Nucleotidyltransferase</keyword>
<dbReference type="GO" id="GO:0016874">
    <property type="term" value="F:ligase activity"/>
    <property type="evidence" value="ECO:0007669"/>
    <property type="project" value="UniProtKB-KW"/>
</dbReference>
<dbReference type="eggNOG" id="COG1391">
    <property type="taxonomic scope" value="Bacteria"/>
</dbReference>
<dbReference type="InterPro" id="IPR005190">
    <property type="entry name" value="GlnE_rpt_dom"/>
</dbReference>
<dbReference type="RefSeq" id="WP_012991169.1">
    <property type="nucleotide sequence ID" value="NC_013894.1"/>
</dbReference>
<protein>
    <submittedName>
        <fullName evidence="9">(Glutamate--ammonia-ligase) adenylyltransferase</fullName>
        <ecNumber evidence="9">2.7.7.42</ecNumber>
    </submittedName>
</protein>
<dbReference type="AlphaFoldDB" id="D3SNM5"/>
<dbReference type="InterPro" id="IPR043519">
    <property type="entry name" value="NT_sf"/>
</dbReference>
<evidence type="ECO:0000256" key="1">
    <source>
        <dbReference type="ARBA" id="ARBA00022679"/>
    </source>
</evidence>
<dbReference type="Proteomes" id="UP000002043">
    <property type="component" value="Chromosome"/>
</dbReference>
<keyword evidence="4" id="KW-0067">ATP-binding</keyword>
<dbReference type="GO" id="GO:0000820">
    <property type="term" value="P:regulation of glutamine family amino acid metabolic process"/>
    <property type="evidence" value="ECO:0007669"/>
    <property type="project" value="TreeGrafter"/>
</dbReference>
<dbReference type="Pfam" id="PF03710">
    <property type="entry name" value="GlnE"/>
    <property type="match status" value="2"/>
</dbReference>
<dbReference type="CDD" id="cd05401">
    <property type="entry name" value="NT_GlnE_GlnD_like"/>
    <property type="match status" value="2"/>
</dbReference>
<dbReference type="InterPro" id="IPR023057">
    <property type="entry name" value="GlnE"/>
</dbReference>
<dbReference type="Gene3D" id="1.20.120.330">
    <property type="entry name" value="Nucleotidyltransferases domain 2"/>
    <property type="match status" value="2"/>
</dbReference>
<reference evidence="10" key="1">
    <citation type="journal article" date="2010" name="Stand. Genomic Sci.">
        <title>Complete genome sequence of Thermocrinis albus type strain (HI 11/12T).</title>
        <authorList>
            <person name="Wirth R."/>
            <person name="Sikorski J."/>
            <person name="Brambilla E."/>
            <person name="Misra M."/>
            <person name="Lapidus A."/>
            <person name="Copeland A."/>
            <person name="Nolan M."/>
            <person name="Lucas S."/>
            <person name="Chen F."/>
            <person name="Tice H."/>
            <person name="Cheng J.F."/>
            <person name="Han C."/>
            <person name="Detter J.C."/>
            <person name="Tapia R."/>
            <person name="Bruce D."/>
            <person name="Goodwin L."/>
            <person name="Pitluck S."/>
            <person name="Pati A."/>
            <person name="Anderson I."/>
            <person name="Ivanova N."/>
            <person name="Mavromatis K."/>
            <person name="Mikhailova N."/>
            <person name="Chen A."/>
            <person name="Palaniappan K."/>
            <person name="Bilek Y."/>
            <person name="Hader T."/>
            <person name="Land M."/>
            <person name="Hauser L."/>
            <person name="Chang Y.J."/>
            <person name="Jeffries C.D."/>
            <person name="Tindall B.J."/>
            <person name="Rohde M."/>
            <person name="Goker M."/>
            <person name="Bristow J."/>
            <person name="Eisen J.A."/>
            <person name="Markowitz V."/>
            <person name="Hugenholtz P."/>
            <person name="Kyrpides N.C."/>
            <person name="Klenk H.P."/>
        </authorList>
    </citation>
    <scope>NUCLEOTIDE SEQUENCE [LARGE SCALE GENOMIC DNA]</scope>
    <source>
        <strain evidence="10">DSM 14484 / JCM 11386 / HI 11/12</strain>
    </source>
</reference>
<dbReference type="STRING" id="638303.Thal_0125"/>
<evidence type="ECO:0000256" key="5">
    <source>
        <dbReference type="ARBA" id="ARBA00022842"/>
    </source>
</evidence>
<dbReference type="SUPFAM" id="SSF81593">
    <property type="entry name" value="Nucleotidyltransferase substrate binding subunit/domain"/>
    <property type="match status" value="2"/>
</dbReference>
<keyword evidence="5" id="KW-0460">Magnesium</keyword>
<accession>D3SNM5</accession>
<dbReference type="EMBL" id="CP001931">
    <property type="protein sequence ID" value="ADC88762.1"/>
    <property type="molecule type" value="Genomic_DNA"/>
</dbReference>
<dbReference type="PANTHER" id="PTHR30621:SF0">
    <property type="entry name" value="BIFUNCTIONAL GLUTAMINE SYNTHETASE ADENYLYLTRANSFERASE_ADENYLYL-REMOVING ENZYME"/>
    <property type="match status" value="1"/>
</dbReference>
<name>D3SNM5_THEAH</name>
<keyword evidence="6" id="KW-0511">Multifunctional enzyme</keyword>
<sequence>MWNEKLERWWLQNYNQFFNPQRVKESLQELLQKHPHPQSLMDYLNERRFYLLGKLMDMSECVRKFLLNHPQEFEKTIPGLWYVFKDRETYRKELSGMVHDSMSDEEFSQRLAYYRHRELMRILSKEILGTAPLQDILSEYSQLPDAMLQLCYERALSQMTEKYGVPTEEGGKRATGVILALGKLGSYELNYYSDIDVMFLHSSDRGNAGKLSLQEFFSMVFQKVVSLMNSTTQEGKPYEVDLNLRPFGRSGPITMSVRSAELYYESYGRTWERFALLRARFCAGDEELWKIFDRDVRTPFVFGRTTDYRIIEEIRLIKSQLQAEASKRLIGKQNVKTGKGGIRELEFAVQSLILLLGGKNPFLRESNTFRAIWLLHEKGVFSTEEALQLERAYTFLRSLEHRIQLRNCSQTQSFGEGDLTFLAVSMGLRREQLEGLYRQYTNVVREVFEGLVPSEKVEELHPLSAVLLSGDLQELQHFLEGMGFRQTQRTGSVLMSYLHGKEGIRLSTQEKNRLLKVLPRYVECLSSSADPDESIINFDKLFTNPTGRKIILSDPREDIVPSLCRILSLSSYLSGILARNPDLLEDVLTLYQQYPSSHHIETELRKYKEILNLSYENLLRRFRTVWEVRIALVYLMKEKGYEDLLEFFESLSTLADVILGDLWEHLGLSGEKVLLLALGKYGSKELTVGSDLDLVFVAEHSQEEIVRKAQKVVKLLTLHTPEGYLYKVDFRLRPMGTKGDLVPPIAFYREYFERDARTWERIAWTRCRYITGDTDLKEQMEELLHRFLFEKPLGEREREEIKQMRFKLEASAKKGKGMWDIKLGPGGIMDGDFILQYYLLKEKKRESSMIRALKELSTRIPLLAQIYPHYLFLRKVETHLRLSRESATSVLQTQDIQKVAGSMNMSPQDLEEKITEATGRLREAFLEVFD</sequence>
<dbReference type="PANTHER" id="PTHR30621">
    <property type="entry name" value="GLUTAMINE SYNTHETASE ADENYLYLTRANSFERASE"/>
    <property type="match status" value="1"/>
</dbReference>
<evidence type="ECO:0000259" key="7">
    <source>
        <dbReference type="Pfam" id="PF03710"/>
    </source>
</evidence>
<evidence type="ECO:0000313" key="10">
    <source>
        <dbReference type="Proteomes" id="UP000002043"/>
    </source>
</evidence>
<dbReference type="Gene3D" id="3.30.460.10">
    <property type="entry name" value="Beta Polymerase, domain 2"/>
    <property type="match status" value="2"/>
</dbReference>
<proteinExistence type="predicted"/>
<dbReference type="KEGG" id="tal:Thal_0125"/>
<dbReference type="HOGENOM" id="CLU_006233_0_0_0"/>
<dbReference type="SUPFAM" id="SSF81301">
    <property type="entry name" value="Nucleotidyltransferase"/>
    <property type="match status" value="2"/>
</dbReference>
<organism evidence="9 10">
    <name type="scientific">Thermocrinis albus (strain DSM 14484 / JCM 11386 / HI 11/12)</name>
    <dbReference type="NCBI Taxonomy" id="638303"/>
    <lineage>
        <taxon>Bacteria</taxon>
        <taxon>Pseudomonadati</taxon>
        <taxon>Aquificota</taxon>
        <taxon>Aquificia</taxon>
        <taxon>Aquificales</taxon>
        <taxon>Aquificaceae</taxon>
        <taxon>Thermocrinis</taxon>
    </lineage>
</organism>
<feature type="domain" description="PII-uridylyltransferase/Glutamine-synthetase adenylyltransferase" evidence="8">
    <location>
        <begin position="818"/>
        <end position="921"/>
    </location>
</feature>
<dbReference type="EC" id="2.7.7.42" evidence="9"/>
<dbReference type="Pfam" id="PF08335">
    <property type="entry name" value="GlnD_UR_UTase"/>
    <property type="match status" value="2"/>
</dbReference>
<evidence type="ECO:0000256" key="3">
    <source>
        <dbReference type="ARBA" id="ARBA00022741"/>
    </source>
</evidence>
<feature type="domain" description="Glutamate-ammonia ligase adenylyltransferase repeated" evidence="7">
    <location>
        <begin position="562"/>
        <end position="782"/>
    </location>
</feature>
<dbReference type="InterPro" id="IPR013546">
    <property type="entry name" value="PII_UdlTrfase/GS_AdlTrfase"/>
</dbReference>
<evidence type="ECO:0000259" key="8">
    <source>
        <dbReference type="Pfam" id="PF08335"/>
    </source>
</evidence>
<evidence type="ECO:0000313" key="9">
    <source>
        <dbReference type="EMBL" id="ADC88762.1"/>
    </source>
</evidence>
<keyword evidence="10" id="KW-1185">Reference proteome</keyword>
<keyword evidence="1 9" id="KW-0808">Transferase</keyword>
<keyword evidence="3" id="KW-0547">Nucleotide-binding</keyword>
<dbReference type="GO" id="GO:0005829">
    <property type="term" value="C:cytosol"/>
    <property type="evidence" value="ECO:0007669"/>
    <property type="project" value="TreeGrafter"/>
</dbReference>
<evidence type="ECO:0000256" key="4">
    <source>
        <dbReference type="ARBA" id="ARBA00022840"/>
    </source>
</evidence>
<dbReference type="GO" id="GO:0005524">
    <property type="term" value="F:ATP binding"/>
    <property type="evidence" value="ECO:0007669"/>
    <property type="project" value="UniProtKB-KW"/>
</dbReference>